<dbReference type="AlphaFoldDB" id="A0A285E7P2"/>
<feature type="region of interest" description="Disordered" evidence="1">
    <location>
        <begin position="31"/>
        <end position="51"/>
    </location>
</feature>
<protein>
    <submittedName>
        <fullName evidence="2">Uncharacterized protein</fullName>
    </submittedName>
</protein>
<evidence type="ECO:0000313" key="3">
    <source>
        <dbReference type="Proteomes" id="UP000219514"/>
    </source>
</evidence>
<keyword evidence="3" id="KW-1185">Reference proteome</keyword>
<gene>
    <name evidence="2" type="ORF">SAMN06893097_101674</name>
</gene>
<proteinExistence type="predicted"/>
<dbReference type="Proteomes" id="UP000219514">
    <property type="component" value="Unassembled WGS sequence"/>
</dbReference>
<name>A0A285E7P2_9ACTN</name>
<sequence length="51" mass="6102">MTAMVWALLAWLLVTGTTAVLYDRTLFRPDDRPRDRRAESRRCRAHGTRRW</sequence>
<dbReference type="RefSeq" id="WP_172442273.1">
    <property type="nucleotide sequence ID" value="NZ_JACHXB010000001.1"/>
</dbReference>
<feature type="compositionally biased region" description="Basic and acidic residues" evidence="1">
    <location>
        <begin position="31"/>
        <end position="42"/>
    </location>
</feature>
<organism evidence="2 3">
    <name type="scientific">Geodermatophilus sabuli</name>
    <dbReference type="NCBI Taxonomy" id="1564158"/>
    <lineage>
        <taxon>Bacteria</taxon>
        <taxon>Bacillati</taxon>
        <taxon>Actinomycetota</taxon>
        <taxon>Actinomycetes</taxon>
        <taxon>Geodermatophilales</taxon>
        <taxon>Geodermatophilaceae</taxon>
        <taxon>Geodermatophilus</taxon>
    </lineage>
</organism>
<evidence type="ECO:0000256" key="1">
    <source>
        <dbReference type="SAM" id="MobiDB-lite"/>
    </source>
</evidence>
<evidence type="ECO:0000313" key="2">
    <source>
        <dbReference type="EMBL" id="SNX94873.1"/>
    </source>
</evidence>
<dbReference type="EMBL" id="OBDO01000001">
    <property type="protein sequence ID" value="SNX94873.1"/>
    <property type="molecule type" value="Genomic_DNA"/>
</dbReference>
<accession>A0A285E7P2</accession>
<reference evidence="2 3" key="1">
    <citation type="submission" date="2017-09" db="EMBL/GenBank/DDBJ databases">
        <authorList>
            <person name="Ehlers B."/>
            <person name="Leendertz F.H."/>
        </authorList>
    </citation>
    <scope>NUCLEOTIDE SEQUENCE [LARGE SCALE GENOMIC DNA]</scope>
    <source>
        <strain evidence="2 3">DSM 46844</strain>
    </source>
</reference>